<dbReference type="OrthoDB" id="9773014at2"/>
<name>A0A1H4EYV1_9RHOB</name>
<dbReference type="NCBIfam" id="TIGR02226">
    <property type="entry name" value="two_anch"/>
    <property type="match status" value="1"/>
</dbReference>
<sequence>MLSFGGLAFLNPWLLVALAALPALWWLLRATPPSPKRFAFPGVRLLLGLDDQERMPEKTPWWLLLLRCMVAGLAILAFAEPLMNPRAQLSGSGPLLLLMDGGAASAPDWDARRARALETLAQAERADRPAAFVSMARLPAGDAPLALRPAADWRGEIEAALPAPWAPQRAETAALLAGAGFAETVWITDGLAHDDAATEALGAALAALGPLAVIGPDAPAPALRAPALEDGALTVDALRAEAGAPQTMTIAAFARTESGPSRRIGQADATFGVDDLSATAAFDLPLELRNQVERLEIVGADSAAAVSLADEGVRRRRAGLVSGGTSTEAQRLVSDLHYLRAALAERAEVVEGDVAEVLEARPDVLFLADVGRFTDAETEALLGFVDKGGLLVRFAGPRLARGADALNSPTGVVESPLLPVPLRAGGRAVGGAMAWSQPQRIRPFAEGTPFAGLEAPEDVSVSRQILAQLGPDLGERTWAALADGTPLVTAAERGAGRVVLFHVTANAEWSNLPLSGLFVNMVQRLLQFAGGGGATDRSALEGLSARPVALLDGFGRLHEAEAPGVPVSRLETAPGPDAGPGVYAAGETQIAFNLHGPDAALAPLVAPPGAATERLGGGDERPLAPWLLALAVLLLAADTVATLLLSGRLPMPKRRRGVAKAVGGAAALLLALALVPGEARAQAPSGALETVFAHVLTGDARADEIARAGLAGLSAVLTARTAIEPAEPVGLDLETDDLSFYPILYWPIVENQPTPSDVAIAKLNAFMRSGGMIVFDTRDRHLDIGGGAGASPNARALRRVASRLDLPPLEAVPSDHVLTRAFYLLEEFPGRFSGGRVWVEAAADPEAVAEEGAPFRNLNDGVSPVVVGSVDWAGAWAVDDRGAFMAPVTGAGGWRQREMAYRFGINLAMYALTGNYKSDQVHVPALLERLGQ</sequence>
<dbReference type="InterPro" id="IPR029062">
    <property type="entry name" value="Class_I_gatase-like"/>
</dbReference>
<keyword evidence="5" id="KW-1185">Reference proteome</keyword>
<dbReference type="InterPro" id="IPR025297">
    <property type="entry name" value="DUF4159"/>
</dbReference>
<dbReference type="Gene3D" id="3.40.50.880">
    <property type="match status" value="1"/>
</dbReference>
<dbReference type="CDD" id="cd03143">
    <property type="entry name" value="A4_beta-galactosidase_middle_domain"/>
    <property type="match status" value="1"/>
</dbReference>
<dbReference type="Pfam" id="PF07584">
    <property type="entry name" value="BatA"/>
    <property type="match status" value="1"/>
</dbReference>
<keyword evidence="1 4" id="KW-0812">Transmembrane</keyword>
<organism evidence="4 5">
    <name type="scientific">Rubrimonas cliftonensis</name>
    <dbReference type="NCBI Taxonomy" id="89524"/>
    <lineage>
        <taxon>Bacteria</taxon>
        <taxon>Pseudomonadati</taxon>
        <taxon>Pseudomonadota</taxon>
        <taxon>Alphaproteobacteria</taxon>
        <taxon>Rhodobacterales</taxon>
        <taxon>Paracoccaceae</taxon>
        <taxon>Rubrimonas</taxon>
    </lineage>
</organism>
<dbReference type="Gene3D" id="3.40.50.12140">
    <property type="entry name" value="Domain of unknown function DUF4159"/>
    <property type="match status" value="1"/>
</dbReference>
<dbReference type="RefSeq" id="WP_093255550.1">
    <property type="nucleotide sequence ID" value="NZ_FNQM01000016.1"/>
</dbReference>
<feature type="transmembrane region" description="Helical" evidence="1">
    <location>
        <begin position="6"/>
        <end position="28"/>
    </location>
</feature>
<feature type="domain" description="DUF4159" evidence="3">
    <location>
        <begin position="692"/>
        <end position="912"/>
    </location>
</feature>
<proteinExistence type="predicted"/>
<gene>
    <name evidence="4" type="ORF">SAMN05444370_11649</name>
</gene>
<dbReference type="EMBL" id="FNQM01000016">
    <property type="protein sequence ID" value="SEA89442.1"/>
    <property type="molecule type" value="Genomic_DNA"/>
</dbReference>
<feature type="transmembrane region" description="Helical" evidence="1">
    <location>
        <begin position="657"/>
        <end position="675"/>
    </location>
</feature>
<accession>A0A1H4EYV1</accession>
<evidence type="ECO:0000256" key="1">
    <source>
        <dbReference type="SAM" id="Phobius"/>
    </source>
</evidence>
<feature type="transmembrane region" description="Helical" evidence="1">
    <location>
        <begin position="61"/>
        <end position="79"/>
    </location>
</feature>
<evidence type="ECO:0000259" key="3">
    <source>
        <dbReference type="Pfam" id="PF13709"/>
    </source>
</evidence>
<dbReference type="PANTHER" id="PTHR37464:SF1">
    <property type="entry name" value="BLL2463 PROTEIN"/>
    <property type="match status" value="1"/>
</dbReference>
<dbReference type="STRING" id="89524.SAMN05444370_11649"/>
<evidence type="ECO:0000313" key="5">
    <source>
        <dbReference type="Proteomes" id="UP000198703"/>
    </source>
</evidence>
<reference evidence="4 5" key="1">
    <citation type="submission" date="2016-10" db="EMBL/GenBank/DDBJ databases">
        <authorList>
            <person name="de Groot N.N."/>
        </authorList>
    </citation>
    <scope>NUCLEOTIDE SEQUENCE [LARGE SCALE GENOMIC DNA]</scope>
    <source>
        <strain evidence="4 5">DSM 15345</strain>
    </source>
</reference>
<dbReference type="InterPro" id="IPR011933">
    <property type="entry name" value="Double_TM_dom"/>
</dbReference>
<evidence type="ECO:0000313" key="4">
    <source>
        <dbReference type="EMBL" id="SEA89442.1"/>
    </source>
</evidence>
<dbReference type="Proteomes" id="UP000198703">
    <property type="component" value="Unassembled WGS sequence"/>
</dbReference>
<protein>
    <submittedName>
        <fullName evidence="4">N-terminal double-transmembrane domain-containing protein</fullName>
    </submittedName>
</protein>
<dbReference type="InterPro" id="IPR024163">
    <property type="entry name" value="Aerotolerance_reg_N"/>
</dbReference>
<keyword evidence="1" id="KW-0472">Membrane</keyword>
<feature type="domain" description="Aerotolerance regulator N-terminal" evidence="2">
    <location>
        <begin position="8"/>
        <end position="81"/>
    </location>
</feature>
<dbReference type="Pfam" id="PF13709">
    <property type="entry name" value="DUF4159"/>
    <property type="match status" value="1"/>
</dbReference>
<keyword evidence="1" id="KW-1133">Transmembrane helix</keyword>
<dbReference type="PANTHER" id="PTHR37464">
    <property type="entry name" value="BLL2463 PROTEIN"/>
    <property type="match status" value="1"/>
</dbReference>
<feature type="transmembrane region" description="Helical" evidence="1">
    <location>
        <begin position="623"/>
        <end position="645"/>
    </location>
</feature>
<evidence type="ECO:0000259" key="2">
    <source>
        <dbReference type="Pfam" id="PF07584"/>
    </source>
</evidence>
<dbReference type="SUPFAM" id="SSF52317">
    <property type="entry name" value="Class I glutamine amidotransferase-like"/>
    <property type="match status" value="1"/>
</dbReference>
<dbReference type="AlphaFoldDB" id="A0A1H4EYV1"/>